<dbReference type="GO" id="GO:0004400">
    <property type="term" value="F:histidinol-phosphate transaminase activity"/>
    <property type="evidence" value="ECO:0007669"/>
    <property type="project" value="UniProtKB-EC"/>
</dbReference>
<dbReference type="NCBIfam" id="TIGR01141">
    <property type="entry name" value="hisC"/>
    <property type="match status" value="1"/>
</dbReference>
<dbReference type="Pfam" id="PF00155">
    <property type="entry name" value="Aminotran_1_2"/>
    <property type="match status" value="1"/>
</dbReference>
<evidence type="ECO:0000313" key="13">
    <source>
        <dbReference type="EMBL" id="MBB5056489.1"/>
    </source>
</evidence>
<keyword evidence="9" id="KW-0663">Pyridoxal phosphate</keyword>
<dbReference type="InterPro" id="IPR015424">
    <property type="entry name" value="PyrdxlP-dep_Trfase"/>
</dbReference>
<comment type="caution">
    <text evidence="13">The sequence shown here is derived from an EMBL/GenBank/DDBJ whole genome shotgun (WGS) entry which is preliminary data.</text>
</comment>
<comment type="catalytic activity">
    <reaction evidence="11">
        <text>L-histidinol phosphate + 2-oxoglutarate = 3-(imidazol-4-yl)-2-oxopropyl phosphate + L-glutamate</text>
        <dbReference type="Rhea" id="RHEA:23744"/>
        <dbReference type="ChEBI" id="CHEBI:16810"/>
        <dbReference type="ChEBI" id="CHEBI:29985"/>
        <dbReference type="ChEBI" id="CHEBI:57766"/>
        <dbReference type="ChEBI" id="CHEBI:57980"/>
        <dbReference type="EC" id="2.6.1.9"/>
    </reaction>
</comment>
<evidence type="ECO:0000256" key="2">
    <source>
        <dbReference type="ARBA" id="ARBA00005011"/>
    </source>
</evidence>
<dbReference type="GO" id="GO:0000105">
    <property type="term" value="P:L-histidine biosynthetic process"/>
    <property type="evidence" value="ECO:0007669"/>
    <property type="project" value="UniProtKB-KW"/>
</dbReference>
<dbReference type="InterPro" id="IPR004839">
    <property type="entry name" value="Aminotransferase_I/II_large"/>
</dbReference>
<gene>
    <name evidence="13" type="ORF">HDF16_001174</name>
</gene>
<dbReference type="InterPro" id="IPR015422">
    <property type="entry name" value="PyrdxlP-dep_Trfase_small"/>
</dbReference>
<keyword evidence="10" id="KW-0368">Histidine biosynthesis</keyword>
<evidence type="ECO:0000256" key="4">
    <source>
        <dbReference type="ARBA" id="ARBA00011738"/>
    </source>
</evidence>
<keyword evidence="7" id="KW-0028">Amino-acid biosynthesis</keyword>
<reference evidence="13 14" key="1">
    <citation type="submission" date="2020-08" db="EMBL/GenBank/DDBJ databases">
        <title>Genomic Encyclopedia of Type Strains, Phase IV (KMG-V): Genome sequencing to study the core and pangenomes of soil and plant-associated prokaryotes.</title>
        <authorList>
            <person name="Whitman W."/>
        </authorList>
    </citation>
    <scope>NUCLEOTIDE SEQUENCE [LARGE SCALE GENOMIC DNA]</scope>
    <source>
        <strain evidence="13 14">M8UP14</strain>
    </source>
</reference>
<sequence>MTDTQTPATTIKPRKLVEFMPEYHPPLAARTALRLDFNENTFAPSPRVIERLLQSTSEGLTKYPEREPVERIAAAHFNLAPDQVLLTNGVDEAIHLLCATFLEADDEALIRTPSFFMYDVSVQLMTQNLIRIQADETLQFPFERFLQAITPKTKLMMVASPNNPTGGVVPREHLLAIAAAAPHAVLFVDEAYYHFHGESMLTDIAAIPNLIVGRTFSKAYGLANLRIGMLAGNADLIRYVRKVSSPYNINGIALDVLPVALEDDTYVRWYADQVATGRDRMAAGLRELGVEFFPSHANFILMKIGLKHRELCEAMRIHGVLLRDRSSDPGCEGYVRITIGIEDHVTRALEALKISLNEIGWTPTK</sequence>
<evidence type="ECO:0000256" key="11">
    <source>
        <dbReference type="ARBA" id="ARBA00047481"/>
    </source>
</evidence>
<protein>
    <recommendedName>
        <fullName evidence="5">histidinol-phosphate transaminase</fullName>
        <ecNumber evidence="5">2.6.1.9</ecNumber>
    </recommendedName>
</protein>
<dbReference type="PANTHER" id="PTHR43643">
    <property type="entry name" value="HISTIDINOL-PHOSPHATE AMINOTRANSFERASE 2"/>
    <property type="match status" value="1"/>
</dbReference>
<dbReference type="AlphaFoldDB" id="A0A7W7ZBD7"/>
<evidence type="ECO:0000256" key="3">
    <source>
        <dbReference type="ARBA" id="ARBA00007970"/>
    </source>
</evidence>
<evidence type="ECO:0000313" key="14">
    <source>
        <dbReference type="Proteomes" id="UP000540989"/>
    </source>
</evidence>
<dbReference type="Proteomes" id="UP000540989">
    <property type="component" value="Unassembled WGS sequence"/>
</dbReference>
<evidence type="ECO:0000256" key="6">
    <source>
        <dbReference type="ARBA" id="ARBA00022576"/>
    </source>
</evidence>
<dbReference type="Gene3D" id="3.90.1150.10">
    <property type="entry name" value="Aspartate Aminotransferase, domain 1"/>
    <property type="match status" value="1"/>
</dbReference>
<evidence type="ECO:0000259" key="12">
    <source>
        <dbReference type="Pfam" id="PF00155"/>
    </source>
</evidence>
<comment type="pathway">
    <text evidence="2">Amino-acid biosynthesis; L-histidine biosynthesis; L-histidine from 5-phospho-alpha-D-ribose 1-diphosphate: step 7/9.</text>
</comment>
<keyword evidence="6 13" id="KW-0032">Aminotransferase</keyword>
<dbReference type="PANTHER" id="PTHR43643:SF6">
    <property type="entry name" value="HISTIDINOL-PHOSPHATE AMINOTRANSFERASE"/>
    <property type="match status" value="1"/>
</dbReference>
<keyword evidence="14" id="KW-1185">Reference proteome</keyword>
<evidence type="ECO:0000256" key="9">
    <source>
        <dbReference type="ARBA" id="ARBA00022898"/>
    </source>
</evidence>
<comment type="subunit">
    <text evidence="4">Homodimer.</text>
</comment>
<comment type="similarity">
    <text evidence="3">Belongs to the class-II pyridoxal-phosphate-dependent aminotransferase family. Histidinol-phosphate aminotransferase subfamily.</text>
</comment>
<evidence type="ECO:0000256" key="1">
    <source>
        <dbReference type="ARBA" id="ARBA00001933"/>
    </source>
</evidence>
<dbReference type="Gene3D" id="3.40.640.10">
    <property type="entry name" value="Type I PLP-dependent aspartate aminotransferase-like (Major domain)"/>
    <property type="match status" value="1"/>
</dbReference>
<dbReference type="SUPFAM" id="SSF53383">
    <property type="entry name" value="PLP-dependent transferases"/>
    <property type="match status" value="1"/>
</dbReference>
<accession>A0A7W7ZBD7</accession>
<keyword evidence="8 13" id="KW-0808">Transferase</keyword>
<dbReference type="CDD" id="cd00609">
    <property type="entry name" value="AAT_like"/>
    <property type="match status" value="1"/>
</dbReference>
<dbReference type="RefSeq" id="WP_184214462.1">
    <property type="nucleotide sequence ID" value="NZ_JACHIP010000002.1"/>
</dbReference>
<comment type="cofactor">
    <cofactor evidence="1">
        <name>pyridoxal 5'-phosphate</name>
        <dbReference type="ChEBI" id="CHEBI:597326"/>
    </cofactor>
</comment>
<proteinExistence type="inferred from homology"/>
<dbReference type="InterPro" id="IPR005861">
    <property type="entry name" value="HisP_aminotrans"/>
</dbReference>
<dbReference type="InterPro" id="IPR015421">
    <property type="entry name" value="PyrdxlP-dep_Trfase_major"/>
</dbReference>
<evidence type="ECO:0000256" key="7">
    <source>
        <dbReference type="ARBA" id="ARBA00022605"/>
    </source>
</evidence>
<evidence type="ECO:0000256" key="10">
    <source>
        <dbReference type="ARBA" id="ARBA00023102"/>
    </source>
</evidence>
<dbReference type="EC" id="2.6.1.9" evidence="5"/>
<evidence type="ECO:0000256" key="5">
    <source>
        <dbReference type="ARBA" id="ARBA00012748"/>
    </source>
</evidence>
<dbReference type="EMBL" id="JACHIP010000002">
    <property type="protein sequence ID" value="MBB5056489.1"/>
    <property type="molecule type" value="Genomic_DNA"/>
</dbReference>
<dbReference type="InterPro" id="IPR050106">
    <property type="entry name" value="HistidinolP_aminotransfase"/>
</dbReference>
<dbReference type="GO" id="GO:0030170">
    <property type="term" value="F:pyridoxal phosphate binding"/>
    <property type="evidence" value="ECO:0007669"/>
    <property type="project" value="InterPro"/>
</dbReference>
<evidence type="ECO:0000256" key="8">
    <source>
        <dbReference type="ARBA" id="ARBA00022679"/>
    </source>
</evidence>
<feature type="domain" description="Aminotransferase class I/classII large" evidence="12">
    <location>
        <begin position="33"/>
        <end position="352"/>
    </location>
</feature>
<organism evidence="13 14">
    <name type="scientific">Granulicella aggregans</name>
    <dbReference type="NCBI Taxonomy" id="474949"/>
    <lineage>
        <taxon>Bacteria</taxon>
        <taxon>Pseudomonadati</taxon>
        <taxon>Acidobacteriota</taxon>
        <taxon>Terriglobia</taxon>
        <taxon>Terriglobales</taxon>
        <taxon>Acidobacteriaceae</taxon>
        <taxon>Granulicella</taxon>
    </lineage>
</organism>
<name>A0A7W7ZBD7_9BACT</name>